<accession>Q2SNQ5</accession>
<dbReference type="EMBL" id="CP000155">
    <property type="protein sequence ID" value="ABC27719.1"/>
    <property type="molecule type" value="Genomic_DNA"/>
</dbReference>
<feature type="transmembrane region" description="Helical" evidence="1">
    <location>
        <begin position="30"/>
        <end position="60"/>
    </location>
</feature>
<keyword evidence="1" id="KW-0812">Transmembrane</keyword>
<dbReference type="KEGG" id="hch:HCH_00826"/>
<dbReference type="Proteomes" id="UP000000238">
    <property type="component" value="Chromosome"/>
</dbReference>
<dbReference type="OrthoDB" id="7619970at2"/>
<feature type="transmembrane region" description="Helical" evidence="1">
    <location>
        <begin position="7"/>
        <end position="24"/>
    </location>
</feature>
<evidence type="ECO:0000313" key="3">
    <source>
        <dbReference type="Proteomes" id="UP000000238"/>
    </source>
</evidence>
<dbReference type="RefSeq" id="WP_011394796.1">
    <property type="nucleotide sequence ID" value="NC_007645.1"/>
</dbReference>
<proteinExistence type="predicted"/>
<keyword evidence="1" id="KW-1133">Transmembrane helix</keyword>
<dbReference type="AlphaFoldDB" id="Q2SNQ5"/>
<evidence type="ECO:0000256" key="1">
    <source>
        <dbReference type="SAM" id="Phobius"/>
    </source>
</evidence>
<dbReference type="HOGENOM" id="CLU_162752_0_0_6"/>
<protein>
    <recommendedName>
        <fullName evidence="4">Nicotinamide riboside transporter PnuC</fullName>
    </recommendedName>
</protein>
<evidence type="ECO:0000313" key="2">
    <source>
        <dbReference type="EMBL" id="ABC27719.1"/>
    </source>
</evidence>
<keyword evidence="3" id="KW-1185">Reference proteome</keyword>
<name>Q2SNQ5_HAHCH</name>
<evidence type="ECO:0008006" key="4">
    <source>
        <dbReference type="Google" id="ProtNLM"/>
    </source>
</evidence>
<gene>
    <name evidence="2" type="ordered locus">HCH_00826</name>
</gene>
<sequence length="83" mass="9366">MDMRFYGVDWIAMLLTFVAVWQIGNKNKAGFWLMMLANVGWMMVGIMGQSTAIFLANAVFLSMNWRAASKWAKQETTAHADTA</sequence>
<keyword evidence="1" id="KW-0472">Membrane</keyword>
<reference evidence="2 3" key="1">
    <citation type="journal article" date="2005" name="Nucleic Acids Res.">
        <title>Genomic blueprint of Hahella chejuensis, a marine microbe producing an algicidal agent.</title>
        <authorList>
            <person name="Jeong H."/>
            <person name="Yim J.H."/>
            <person name="Lee C."/>
            <person name="Choi S.-H."/>
            <person name="Park Y.K."/>
            <person name="Yoon S.H."/>
            <person name="Hur C.-G."/>
            <person name="Kang H.-Y."/>
            <person name="Kim D."/>
            <person name="Lee H.H."/>
            <person name="Park K.H."/>
            <person name="Park S.-H."/>
            <person name="Park H.-S."/>
            <person name="Lee H.K."/>
            <person name="Oh T.K."/>
            <person name="Kim J.F."/>
        </authorList>
    </citation>
    <scope>NUCLEOTIDE SEQUENCE [LARGE SCALE GENOMIC DNA]</scope>
    <source>
        <strain evidence="2 3">KCTC 2396</strain>
    </source>
</reference>
<organism evidence="2 3">
    <name type="scientific">Hahella chejuensis (strain KCTC 2396)</name>
    <dbReference type="NCBI Taxonomy" id="349521"/>
    <lineage>
        <taxon>Bacteria</taxon>
        <taxon>Pseudomonadati</taxon>
        <taxon>Pseudomonadota</taxon>
        <taxon>Gammaproteobacteria</taxon>
        <taxon>Oceanospirillales</taxon>
        <taxon>Hahellaceae</taxon>
        <taxon>Hahella</taxon>
    </lineage>
</organism>
<dbReference type="eggNOG" id="ENOG502ZSNH">
    <property type="taxonomic scope" value="Bacteria"/>
</dbReference>